<organism evidence="3 4">
    <name type="scientific">Candidatus Galacturonatibacter soehngenii</name>
    <dbReference type="NCBI Taxonomy" id="2307010"/>
    <lineage>
        <taxon>Bacteria</taxon>
        <taxon>Bacillati</taxon>
        <taxon>Bacillota</taxon>
        <taxon>Clostridia</taxon>
        <taxon>Lachnospirales</taxon>
        <taxon>Lachnospiraceae</taxon>
        <taxon>Candidatus Galacturonatibacter</taxon>
    </lineage>
</organism>
<dbReference type="GO" id="GO:0004553">
    <property type="term" value="F:hydrolase activity, hydrolyzing O-glycosyl compounds"/>
    <property type="evidence" value="ECO:0007669"/>
    <property type="project" value="InterPro"/>
</dbReference>
<evidence type="ECO:0000313" key="4">
    <source>
        <dbReference type="Proteomes" id="UP000461768"/>
    </source>
</evidence>
<feature type="domain" description="Sialate O-acetylesterase" evidence="2">
    <location>
        <begin position="387"/>
        <end position="507"/>
    </location>
</feature>
<dbReference type="Gene3D" id="3.40.50.1110">
    <property type="entry name" value="SGNH hydrolase"/>
    <property type="match status" value="1"/>
</dbReference>
<proteinExistence type="predicted"/>
<name>A0A7V7QHQ7_9FIRM</name>
<dbReference type="RefSeq" id="WP_151148611.1">
    <property type="nucleotide sequence ID" value="NZ_WAGX01000008.1"/>
</dbReference>
<dbReference type="EMBL" id="WAGX01000008">
    <property type="protein sequence ID" value="KAB1434525.1"/>
    <property type="molecule type" value="Genomic_DNA"/>
</dbReference>
<dbReference type="PANTHER" id="PTHR22901:SF0">
    <property type="entry name" value="SIALATE O-ACETYLESTERASE"/>
    <property type="match status" value="1"/>
</dbReference>
<dbReference type="Proteomes" id="UP000461768">
    <property type="component" value="Unassembled WGS sequence"/>
</dbReference>
<accession>A0A7V7QHQ7</accession>
<dbReference type="InterPro" id="IPR005181">
    <property type="entry name" value="SASA"/>
</dbReference>
<comment type="caution">
    <text evidence="3">The sequence shown here is derived from an EMBL/GenBank/DDBJ whole genome shotgun (WGS) entry which is preliminary data.</text>
</comment>
<dbReference type="InterPro" id="IPR008979">
    <property type="entry name" value="Galactose-bd-like_sf"/>
</dbReference>
<gene>
    <name evidence="3" type="ORF">F7O84_18755</name>
</gene>
<dbReference type="SUPFAM" id="SSF49785">
    <property type="entry name" value="Galactose-binding domain-like"/>
    <property type="match status" value="1"/>
</dbReference>
<dbReference type="Gene3D" id="2.60.120.260">
    <property type="entry name" value="Galactose-binding domain-like"/>
    <property type="match status" value="1"/>
</dbReference>
<keyword evidence="1" id="KW-0378">Hydrolase</keyword>
<keyword evidence="4" id="KW-1185">Reference proteome</keyword>
<evidence type="ECO:0000256" key="1">
    <source>
        <dbReference type="ARBA" id="ARBA00022801"/>
    </source>
</evidence>
<dbReference type="GO" id="GO:0005975">
    <property type="term" value="P:carbohydrate metabolic process"/>
    <property type="evidence" value="ECO:0007669"/>
    <property type="project" value="InterPro"/>
</dbReference>
<protein>
    <submittedName>
        <fullName evidence="3">Sialate O-acetylesterase</fullName>
    </submittedName>
</protein>
<dbReference type="InterPro" id="IPR036514">
    <property type="entry name" value="SGNH_hydro_sf"/>
</dbReference>
<dbReference type="GO" id="GO:0001681">
    <property type="term" value="F:sialate O-acetylesterase activity"/>
    <property type="evidence" value="ECO:0007669"/>
    <property type="project" value="InterPro"/>
</dbReference>
<feature type="domain" description="Sialate O-acetylesterase" evidence="2">
    <location>
        <begin position="81"/>
        <end position="193"/>
    </location>
</feature>
<dbReference type="InterPro" id="IPR039329">
    <property type="entry name" value="SIAE"/>
</dbReference>
<dbReference type="OrthoDB" id="9795554at2"/>
<evidence type="ECO:0000259" key="2">
    <source>
        <dbReference type="Pfam" id="PF03629"/>
    </source>
</evidence>
<dbReference type="Pfam" id="PF03629">
    <property type="entry name" value="SASA"/>
    <property type="match status" value="2"/>
</dbReference>
<evidence type="ECO:0000313" key="3">
    <source>
        <dbReference type="EMBL" id="KAB1434525.1"/>
    </source>
</evidence>
<dbReference type="AlphaFoldDB" id="A0A7V7QHQ7"/>
<reference evidence="3 4" key="1">
    <citation type="submission" date="2019-09" db="EMBL/GenBank/DDBJ databases">
        <authorList>
            <person name="Valk L.C."/>
        </authorList>
    </citation>
    <scope>NUCLEOTIDE SEQUENCE [LARGE SCALE GENOMIC DNA]</scope>
    <source>
        <strain evidence="3">GalUA</strain>
    </source>
</reference>
<dbReference type="SUPFAM" id="SSF52266">
    <property type="entry name" value="SGNH hydrolase"/>
    <property type="match status" value="1"/>
</dbReference>
<reference evidence="3 4" key="2">
    <citation type="submission" date="2020-02" db="EMBL/GenBank/DDBJ databases">
        <title>Candidatus Galacturonibacter soehngenii shows hetero-acetogenic catabolism of galacturonic acid but lacks a canonical carbon monoxide dehydrogenase/acetyl-CoA synthase complex.</title>
        <authorList>
            <person name="Diender M."/>
            <person name="Stouten G.R."/>
            <person name="Petersen J.F."/>
            <person name="Nielsen P.H."/>
            <person name="Dueholm M.S."/>
            <person name="Pronk J.T."/>
            <person name="Van Loosdrecht M.C.M."/>
        </authorList>
    </citation>
    <scope>NUCLEOTIDE SEQUENCE [LARGE SCALE GENOMIC DNA]</scope>
    <source>
        <strain evidence="3">GalUA</strain>
    </source>
</reference>
<sequence>MQLSSIFSNGMVIQRNKPIMIKGYAYGNLVTVTFAGKTYQTQILKESYFELELPPMEAGGPYEMVLYDGDRTVISDIMIGDVYVLGGQSNMELPIIRTMDVSANDVANVKEPNIRMFEVAKEYNFQGPEKVLESGSWIKVDEKSVLNFSAVGYFLAVNLYEAYKVPVGLIQTAVGGTPIEAWLSEESLMEMGLCKEQLQRNKDIEWVNNTIESDNKRIAKWHKTMREKDLGIKKGWHKKDQVQAFTKHCIIPGMWENTDLEDYKGSVWFTKEFEVPNTWREKEVLLRLGAIIDGDETYVNGVLVGHTDYRYPPRKYLLPPGLLCEGKNRVTIRMFSDAQPGGFMPGKKYGLEYQDEFISLEGEWKYEIGAPMQRLEPQTFFQYEPAGVYNKMIAPLKDLGIRAILYYQGESNTKDPVGYADKMEKMIQVWRKNFRKEETPFIYVALPLFTDGKEGEPDVNWQELRLEQKKALRVSNTAMVDAYDLGEYNDLHPQNKKELGKRLAFAVRKLIFGENIN</sequence>
<dbReference type="PANTHER" id="PTHR22901">
    <property type="entry name" value="SIALATE O-ACETYLESTERASE"/>
    <property type="match status" value="1"/>
</dbReference>